<feature type="compositionally biased region" description="Acidic residues" evidence="9">
    <location>
        <begin position="278"/>
        <end position="291"/>
    </location>
</feature>
<dbReference type="Gene3D" id="2.40.50.140">
    <property type="entry name" value="Nucleic acid-binding proteins"/>
    <property type="match status" value="1"/>
</dbReference>
<name>A0A1H0T412_9ACTN</name>
<dbReference type="SUPFAM" id="SSF57863">
    <property type="entry name" value="ArfGap/RecO-like zinc finger"/>
    <property type="match status" value="1"/>
</dbReference>
<proteinExistence type="inferred from homology"/>
<dbReference type="InterPro" id="IPR003717">
    <property type="entry name" value="RecO"/>
</dbReference>
<evidence type="ECO:0000256" key="2">
    <source>
        <dbReference type="ARBA" id="ARBA00007452"/>
    </source>
</evidence>
<keyword evidence="6 8" id="KW-0234">DNA repair</keyword>
<dbReference type="AlphaFoldDB" id="A0A1H0T412"/>
<comment type="similarity">
    <text evidence="2 8">Belongs to the RecO family.</text>
</comment>
<organism evidence="11 12">
    <name type="scientific">Nakamurella panacisegetis</name>
    <dbReference type="NCBI Taxonomy" id="1090615"/>
    <lineage>
        <taxon>Bacteria</taxon>
        <taxon>Bacillati</taxon>
        <taxon>Actinomycetota</taxon>
        <taxon>Actinomycetes</taxon>
        <taxon>Nakamurellales</taxon>
        <taxon>Nakamurellaceae</taxon>
        <taxon>Nakamurella</taxon>
    </lineage>
</organism>
<dbReference type="GO" id="GO:0006302">
    <property type="term" value="P:double-strand break repair"/>
    <property type="evidence" value="ECO:0007669"/>
    <property type="project" value="TreeGrafter"/>
</dbReference>
<dbReference type="GO" id="GO:0006310">
    <property type="term" value="P:DNA recombination"/>
    <property type="evidence" value="ECO:0007669"/>
    <property type="project" value="UniProtKB-UniRule"/>
</dbReference>
<evidence type="ECO:0000256" key="9">
    <source>
        <dbReference type="SAM" id="MobiDB-lite"/>
    </source>
</evidence>
<feature type="compositionally biased region" description="Low complexity" evidence="9">
    <location>
        <begin position="265"/>
        <end position="274"/>
    </location>
</feature>
<dbReference type="NCBIfam" id="TIGR00613">
    <property type="entry name" value="reco"/>
    <property type="match status" value="1"/>
</dbReference>
<dbReference type="HAMAP" id="MF_00201">
    <property type="entry name" value="RecO"/>
    <property type="match status" value="1"/>
</dbReference>
<keyword evidence="12" id="KW-1185">Reference proteome</keyword>
<accession>A0A1H0T412</accession>
<dbReference type="InterPro" id="IPR037278">
    <property type="entry name" value="ARFGAP/RecO"/>
</dbReference>
<evidence type="ECO:0000256" key="6">
    <source>
        <dbReference type="ARBA" id="ARBA00023204"/>
    </source>
</evidence>
<dbReference type="EMBL" id="LT629710">
    <property type="protein sequence ID" value="SDP48555.1"/>
    <property type="molecule type" value="Genomic_DNA"/>
</dbReference>
<evidence type="ECO:0000256" key="4">
    <source>
        <dbReference type="ARBA" id="ARBA00022763"/>
    </source>
</evidence>
<dbReference type="Pfam" id="PF11967">
    <property type="entry name" value="RecO_N"/>
    <property type="match status" value="1"/>
</dbReference>
<evidence type="ECO:0000256" key="7">
    <source>
        <dbReference type="ARBA" id="ARBA00033409"/>
    </source>
</evidence>
<dbReference type="Pfam" id="PF02565">
    <property type="entry name" value="RecO_C"/>
    <property type="match status" value="1"/>
</dbReference>
<dbReference type="SUPFAM" id="SSF50249">
    <property type="entry name" value="Nucleic acid-binding proteins"/>
    <property type="match status" value="1"/>
</dbReference>
<evidence type="ECO:0000256" key="3">
    <source>
        <dbReference type="ARBA" id="ARBA00021310"/>
    </source>
</evidence>
<dbReference type="Proteomes" id="UP000198741">
    <property type="component" value="Chromosome I"/>
</dbReference>
<evidence type="ECO:0000313" key="11">
    <source>
        <dbReference type="EMBL" id="SDP48555.1"/>
    </source>
</evidence>
<dbReference type="Gene3D" id="1.20.1440.120">
    <property type="entry name" value="Recombination protein O, C-terminal domain"/>
    <property type="match status" value="1"/>
</dbReference>
<reference evidence="11 12" key="1">
    <citation type="submission" date="2016-10" db="EMBL/GenBank/DDBJ databases">
        <authorList>
            <person name="de Groot N.N."/>
        </authorList>
    </citation>
    <scope>NUCLEOTIDE SEQUENCE [LARGE SCALE GENOMIC DNA]</scope>
    <source>
        <strain evidence="12">P4-7,KCTC 19426,CECT 7604</strain>
    </source>
</reference>
<dbReference type="InterPro" id="IPR012340">
    <property type="entry name" value="NA-bd_OB-fold"/>
</dbReference>
<dbReference type="PANTHER" id="PTHR33991">
    <property type="entry name" value="DNA REPAIR PROTEIN RECO"/>
    <property type="match status" value="1"/>
</dbReference>
<comment type="function">
    <text evidence="1 8">Involved in DNA repair and RecF pathway recombination.</text>
</comment>
<dbReference type="GO" id="GO:0043590">
    <property type="term" value="C:bacterial nucleoid"/>
    <property type="evidence" value="ECO:0007669"/>
    <property type="project" value="TreeGrafter"/>
</dbReference>
<feature type="region of interest" description="Disordered" evidence="9">
    <location>
        <begin position="265"/>
        <end position="306"/>
    </location>
</feature>
<feature type="domain" description="DNA replication/recombination mediator RecO N-terminal" evidence="10">
    <location>
        <begin position="6"/>
        <end position="82"/>
    </location>
</feature>
<dbReference type="InterPro" id="IPR022572">
    <property type="entry name" value="DNA_rep/recomb_RecO_N"/>
</dbReference>
<dbReference type="STRING" id="1090615.SAMN04515671_4447"/>
<protein>
    <recommendedName>
        <fullName evidence="3 8">DNA repair protein RecO</fullName>
    </recommendedName>
    <alternativeName>
        <fullName evidence="7 8">Recombination protein O</fullName>
    </alternativeName>
</protein>
<evidence type="ECO:0000259" key="10">
    <source>
        <dbReference type="Pfam" id="PF11967"/>
    </source>
</evidence>
<evidence type="ECO:0000313" key="12">
    <source>
        <dbReference type="Proteomes" id="UP000198741"/>
    </source>
</evidence>
<gene>
    <name evidence="8" type="primary">recO</name>
    <name evidence="11" type="ORF">SAMN04515671_4447</name>
</gene>
<evidence type="ECO:0000256" key="1">
    <source>
        <dbReference type="ARBA" id="ARBA00003065"/>
    </source>
</evidence>
<dbReference type="InterPro" id="IPR042242">
    <property type="entry name" value="RecO_C"/>
</dbReference>
<keyword evidence="5 8" id="KW-0233">DNA recombination</keyword>
<evidence type="ECO:0000256" key="8">
    <source>
        <dbReference type="HAMAP-Rule" id="MF_00201"/>
    </source>
</evidence>
<sequence>MDAVTVYRDSGVVLRVHKLGEADRIVTVLTRREGRIRAVAKGVRRTKSRFGGRLEPFSHVDMQLYAGRNLDIVNQVVSLDSFGSAIAADYSRYTAATAIVETVERLTSEEREPSLKLYLLLVSVLRALAETERDPSLLLDAFLIRSMSLAGWAPALSECARCGDPGPHAAFHVPSGGLLCGNCRSPGVARPAPGAIALMAALASGDWPGAEASTGLMRREASGLVAALLQWHIERGLKSLPMVDRGGSSPSPELGGYPAARGAALARIAAGQTGPAEPLEDDPGFDGPDEVEPPRVGTQQQTGALT</sequence>
<keyword evidence="4 8" id="KW-0227">DNA damage</keyword>
<dbReference type="PANTHER" id="PTHR33991:SF1">
    <property type="entry name" value="DNA REPAIR PROTEIN RECO"/>
    <property type="match status" value="1"/>
</dbReference>
<feature type="compositionally biased region" description="Polar residues" evidence="9">
    <location>
        <begin position="297"/>
        <end position="306"/>
    </location>
</feature>
<evidence type="ECO:0000256" key="5">
    <source>
        <dbReference type="ARBA" id="ARBA00023172"/>
    </source>
</evidence>